<dbReference type="Proteomes" id="UP001595752">
    <property type="component" value="Unassembled WGS sequence"/>
</dbReference>
<proteinExistence type="predicted"/>
<name>A0ABV8B745_9BACI</name>
<gene>
    <name evidence="1" type="ORF">ACFOU2_20430</name>
</gene>
<organism evidence="1 2">
    <name type="scientific">Bacillus songklensis</name>
    <dbReference type="NCBI Taxonomy" id="1069116"/>
    <lineage>
        <taxon>Bacteria</taxon>
        <taxon>Bacillati</taxon>
        <taxon>Bacillota</taxon>
        <taxon>Bacilli</taxon>
        <taxon>Bacillales</taxon>
        <taxon>Bacillaceae</taxon>
        <taxon>Bacillus</taxon>
    </lineage>
</organism>
<keyword evidence="2" id="KW-1185">Reference proteome</keyword>
<accession>A0ABV8B745</accession>
<comment type="caution">
    <text evidence="1">The sequence shown here is derived from an EMBL/GenBank/DDBJ whole genome shotgun (WGS) entry which is preliminary data.</text>
</comment>
<sequence>MAFGIKRGELQSWKEKVKRGEIAFITHYWIDERFPGMKTVTKVGCADIERLIQWGKKYGIPSRFIDNRSGYPHFDLLGERQIEILTEENLLDQLKRLL</sequence>
<dbReference type="EMBL" id="JBHRZT010000072">
    <property type="protein sequence ID" value="MFC3885710.1"/>
    <property type="molecule type" value="Genomic_DNA"/>
</dbReference>
<evidence type="ECO:0000313" key="2">
    <source>
        <dbReference type="Proteomes" id="UP001595752"/>
    </source>
</evidence>
<dbReference type="RefSeq" id="WP_377918104.1">
    <property type="nucleotide sequence ID" value="NZ_JBHRZT010000072.1"/>
</dbReference>
<reference evidence="2" key="1">
    <citation type="journal article" date="2019" name="Int. J. Syst. Evol. Microbiol.">
        <title>The Global Catalogue of Microorganisms (GCM) 10K type strain sequencing project: providing services to taxonomists for standard genome sequencing and annotation.</title>
        <authorList>
            <consortium name="The Broad Institute Genomics Platform"/>
            <consortium name="The Broad Institute Genome Sequencing Center for Infectious Disease"/>
            <person name="Wu L."/>
            <person name="Ma J."/>
        </authorList>
    </citation>
    <scope>NUCLEOTIDE SEQUENCE [LARGE SCALE GENOMIC DNA]</scope>
    <source>
        <strain evidence="2">CCUG 61889</strain>
    </source>
</reference>
<evidence type="ECO:0000313" key="1">
    <source>
        <dbReference type="EMBL" id="MFC3885710.1"/>
    </source>
</evidence>
<protein>
    <recommendedName>
        <fullName evidence="3">YneQ</fullName>
    </recommendedName>
</protein>
<evidence type="ECO:0008006" key="3">
    <source>
        <dbReference type="Google" id="ProtNLM"/>
    </source>
</evidence>